<dbReference type="Gramene" id="PRQ54463">
    <property type="protein sequence ID" value="PRQ54463"/>
    <property type="gene ID" value="RchiOBHm_Chr1g0313871"/>
</dbReference>
<dbReference type="EMBL" id="PDCK01000039">
    <property type="protein sequence ID" value="PRQ54463.1"/>
    <property type="molecule type" value="Genomic_DNA"/>
</dbReference>
<gene>
    <name evidence="1" type="ORF">RchiOBHm_Chr1g0313871</name>
</gene>
<organism evidence="1 2">
    <name type="scientific">Rosa chinensis</name>
    <name type="common">China rose</name>
    <dbReference type="NCBI Taxonomy" id="74649"/>
    <lineage>
        <taxon>Eukaryota</taxon>
        <taxon>Viridiplantae</taxon>
        <taxon>Streptophyta</taxon>
        <taxon>Embryophyta</taxon>
        <taxon>Tracheophyta</taxon>
        <taxon>Spermatophyta</taxon>
        <taxon>Magnoliopsida</taxon>
        <taxon>eudicotyledons</taxon>
        <taxon>Gunneridae</taxon>
        <taxon>Pentapetalae</taxon>
        <taxon>rosids</taxon>
        <taxon>fabids</taxon>
        <taxon>Rosales</taxon>
        <taxon>Rosaceae</taxon>
        <taxon>Rosoideae</taxon>
        <taxon>Rosoideae incertae sedis</taxon>
        <taxon>Rosa</taxon>
    </lineage>
</organism>
<dbReference type="Proteomes" id="UP000238479">
    <property type="component" value="Chromosome 1"/>
</dbReference>
<protein>
    <submittedName>
        <fullName evidence="1">Uncharacterized protein</fullName>
    </submittedName>
</protein>
<accession>A0A2P6S6Z2</accession>
<evidence type="ECO:0000313" key="1">
    <source>
        <dbReference type="EMBL" id="PRQ54463.1"/>
    </source>
</evidence>
<sequence length="111" mass="12654">MVSLAVDCKFECIPIPRTVFTPYVHRNKAVENHNGHFTNKADCWNDINCAKPLSTSEGPTTKCRPFSCELGFNGGSKWNNWKLRSQLLPDCKVVSIVQMKRDEQLLQNLRS</sequence>
<evidence type="ECO:0000313" key="2">
    <source>
        <dbReference type="Proteomes" id="UP000238479"/>
    </source>
</evidence>
<dbReference type="AlphaFoldDB" id="A0A2P6S6Z2"/>
<reference evidence="1 2" key="1">
    <citation type="journal article" date="2018" name="Nat. Genet.">
        <title>The Rosa genome provides new insights in the design of modern roses.</title>
        <authorList>
            <person name="Bendahmane M."/>
        </authorList>
    </citation>
    <scope>NUCLEOTIDE SEQUENCE [LARGE SCALE GENOMIC DNA]</scope>
    <source>
        <strain evidence="2">cv. Old Blush</strain>
    </source>
</reference>
<name>A0A2P6S6Z2_ROSCH</name>
<proteinExistence type="predicted"/>
<keyword evidence="2" id="KW-1185">Reference proteome</keyword>
<comment type="caution">
    <text evidence="1">The sequence shown here is derived from an EMBL/GenBank/DDBJ whole genome shotgun (WGS) entry which is preliminary data.</text>
</comment>